<evidence type="ECO:0000313" key="1">
    <source>
        <dbReference type="EMBL" id="OJJ85190.1"/>
    </source>
</evidence>
<proteinExistence type="predicted"/>
<dbReference type="AlphaFoldDB" id="A0A1L9VMT9"/>
<dbReference type="VEuPathDB" id="FungiDB:ASPGLDRAFT_57365"/>
<reference evidence="2" key="1">
    <citation type="journal article" date="2017" name="Genome Biol.">
        <title>Comparative genomics reveals high biological diversity and specific adaptations in the industrially and medically important fungal genus Aspergillus.</title>
        <authorList>
            <person name="de Vries R.P."/>
            <person name="Riley R."/>
            <person name="Wiebenga A."/>
            <person name="Aguilar-Osorio G."/>
            <person name="Amillis S."/>
            <person name="Uchima C.A."/>
            <person name="Anderluh G."/>
            <person name="Asadollahi M."/>
            <person name="Askin M."/>
            <person name="Barry K."/>
            <person name="Battaglia E."/>
            <person name="Bayram O."/>
            <person name="Benocci T."/>
            <person name="Braus-Stromeyer S.A."/>
            <person name="Caldana C."/>
            <person name="Canovas D."/>
            <person name="Cerqueira G.C."/>
            <person name="Chen F."/>
            <person name="Chen W."/>
            <person name="Choi C."/>
            <person name="Clum A."/>
            <person name="Dos Santos R.A."/>
            <person name="Damasio A.R."/>
            <person name="Diallinas G."/>
            <person name="Emri T."/>
            <person name="Fekete E."/>
            <person name="Flipphi M."/>
            <person name="Freyberg S."/>
            <person name="Gallo A."/>
            <person name="Gournas C."/>
            <person name="Habgood R."/>
            <person name="Hainaut M."/>
            <person name="Harispe M.L."/>
            <person name="Henrissat B."/>
            <person name="Hilden K.S."/>
            <person name="Hope R."/>
            <person name="Hossain A."/>
            <person name="Karabika E."/>
            <person name="Karaffa L."/>
            <person name="Karanyi Z."/>
            <person name="Krasevec N."/>
            <person name="Kuo A."/>
            <person name="Kusch H."/>
            <person name="LaButti K."/>
            <person name="Lagendijk E.L."/>
            <person name="Lapidus A."/>
            <person name="Levasseur A."/>
            <person name="Lindquist E."/>
            <person name="Lipzen A."/>
            <person name="Logrieco A.F."/>
            <person name="MacCabe A."/>
            <person name="Maekelae M.R."/>
            <person name="Malavazi I."/>
            <person name="Melin P."/>
            <person name="Meyer V."/>
            <person name="Mielnichuk N."/>
            <person name="Miskei M."/>
            <person name="Molnar A.P."/>
            <person name="Mule G."/>
            <person name="Ngan C.Y."/>
            <person name="Orejas M."/>
            <person name="Orosz E."/>
            <person name="Ouedraogo J.P."/>
            <person name="Overkamp K.M."/>
            <person name="Park H.-S."/>
            <person name="Perrone G."/>
            <person name="Piumi F."/>
            <person name="Punt P.J."/>
            <person name="Ram A.F."/>
            <person name="Ramon A."/>
            <person name="Rauscher S."/>
            <person name="Record E."/>
            <person name="Riano-Pachon D.M."/>
            <person name="Robert V."/>
            <person name="Roehrig J."/>
            <person name="Ruller R."/>
            <person name="Salamov A."/>
            <person name="Salih N.S."/>
            <person name="Samson R.A."/>
            <person name="Sandor E."/>
            <person name="Sanguinetti M."/>
            <person name="Schuetze T."/>
            <person name="Sepcic K."/>
            <person name="Shelest E."/>
            <person name="Sherlock G."/>
            <person name="Sophianopoulou V."/>
            <person name="Squina F.M."/>
            <person name="Sun H."/>
            <person name="Susca A."/>
            <person name="Todd R.B."/>
            <person name="Tsang A."/>
            <person name="Unkles S.E."/>
            <person name="van de Wiele N."/>
            <person name="van Rossen-Uffink D."/>
            <person name="Oliveira J.V."/>
            <person name="Vesth T.C."/>
            <person name="Visser J."/>
            <person name="Yu J.-H."/>
            <person name="Zhou M."/>
            <person name="Andersen M.R."/>
            <person name="Archer D.B."/>
            <person name="Baker S.E."/>
            <person name="Benoit I."/>
            <person name="Brakhage A.A."/>
            <person name="Braus G.H."/>
            <person name="Fischer R."/>
            <person name="Frisvad J.C."/>
            <person name="Goldman G.H."/>
            <person name="Houbraken J."/>
            <person name="Oakley B."/>
            <person name="Pocsi I."/>
            <person name="Scazzocchio C."/>
            <person name="Seiboth B."/>
            <person name="vanKuyk P.A."/>
            <person name="Wortman J."/>
            <person name="Dyer P.S."/>
            <person name="Grigoriev I.V."/>
        </authorList>
    </citation>
    <scope>NUCLEOTIDE SEQUENCE [LARGE SCALE GENOMIC DNA]</scope>
    <source>
        <strain evidence="2">CBS 516.65</strain>
    </source>
</reference>
<organism evidence="1 2">
    <name type="scientific">Aspergillus glaucus CBS 516.65</name>
    <dbReference type="NCBI Taxonomy" id="1160497"/>
    <lineage>
        <taxon>Eukaryota</taxon>
        <taxon>Fungi</taxon>
        <taxon>Dikarya</taxon>
        <taxon>Ascomycota</taxon>
        <taxon>Pezizomycotina</taxon>
        <taxon>Eurotiomycetes</taxon>
        <taxon>Eurotiomycetidae</taxon>
        <taxon>Eurotiales</taxon>
        <taxon>Aspergillaceae</taxon>
        <taxon>Aspergillus</taxon>
        <taxon>Aspergillus subgen. Aspergillus</taxon>
    </lineage>
</organism>
<name>A0A1L9VMT9_ASPGL</name>
<keyword evidence="2" id="KW-1185">Reference proteome</keyword>
<dbReference type="EMBL" id="KV878895">
    <property type="protein sequence ID" value="OJJ85190.1"/>
    <property type="molecule type" value="Genomic_DNA"/>
</dbReference>
<protein>
    <submittedName>
        <fullName evidence="1">Uncharacterized protein</fullName>
    </submittedName>
</protein>
<evidence type="ECO:0000313" key="2">
    <source>
        <dbReference type="Proteomes" id="UP000184300"/>
    </source>
</evidence>
<sequence>MNTASNTEYLIALLTEVESSDQPLHHKQAELESHKGLPRILDTTATILISKPKGEVIAVGFQPENEKGTLTLASNEDTVPDATLKHAREILNRLQEIGQWLASPGKSVRRKGNRDKNEEPEIVNEDLFPEPLREKVSSFRVAIHAFSQQKSRQKLEKPCGETTCVGAFIEYVESLSDDTECNEVVKRLQIISHVLGWVMDVYDDNSGRIPDAEMLKFVDGMDYIFFTVKELWKIEH</sequence>
<dbReference type="OrthoDB" id="5308969at2759"/>
<dbReference type="RefSeq" id="XP_022401888.1">
    <property type="nucleotide sequence ID" value="XM_022548250.1"/>
</dbReference>
<dbReference type="GeneID" id="34464511"/>
<gene>
    <name evidence="1" type="ORF">ASPGLDRAFT_57365</name>
</gene>
<accession>A0A1L9VMT9</accession>
<dbReference type="Proteomes" id="UP000184300">
    <property type="component" value="Unassembled WGS sequence"/>
</dbReference>